<keyword evidence="1" id="KW-0812">Transmembrane</keyword>
<evidence type="ECO:0000256" key="1">
    <source>
        <dbReference type="SAM" id="Phobius"/>
    </source>
</evidence>
<feature type="transmembrane region" description="Helical" evidence="1">
    <location>
        <begin position="33"/>
        <end position="49"/>
    </location>
</feature>
<evidence type="ECO:0000313" key="2">
    <source>
        <dbReference type="EMBL" id="KAJ6041617.1"/>
    </source>
</evidence>
<keyword evidence="1" id="KW-1133">Transmembrane helix</keyword>
<sequence>MLLAARTWVNLGTMLLQGDEGGVIQGWGSRDEVLFLVITLTQSWLILVTRITASMFSNRPFALLAGAVLVVDVSGFLMAHFSAFCTPTSALTILRVWILVYGVGCVNAMVYILLHDSEGFDNLMHGRSLRNKGKDRSWEDFGKLKPNVPKCLLQGTNGSKALPCNVWPLSMKEKIG</sequence>
<dbReference type="Proteomes" id="UP001219568">
    <property type="component" value="Unassembled WGS sequence"/>
</dbReference>
<proteinExistence type="predicted"/>
<protein>
    <submittedName>
        <fullName evidence="2">Uncharacterized protein</fullName>
    </submittedName>
</protein>
<dbReference type="AlphaFoldDB" id="A0AAD6ICN2"/>
<accession>A0AAD6ICN2</accession>
<evidence type="ECO:0000313" key="3">
    <source>
        <dbReference type="Proteomes" id="UP001219568"/>
    </source>
</evidence>
<keyword evidence="3" id="KW-1185">Reference proteome</keyword>
<comment type="caution">
    <text evidence="2">The sequence shown here is derived from an EMBL/GenBank/DDBJ whole genome shotgun (WGS) entry which is preliminary data.</text>
</comment>
<keyword evidence="1" id="KW-0472">Membrane</keyword>
<reference evidence="2" key="2">
    <citation type="submission" date="2023-01" db="EMBL/GenBank/DDBJ databases">
        <authorList>
            <person name="Petersen C."/>
        </authorList>
    </citation>
    <scope>NUCLEOTIDE SEQUENCE</scope>
    <source>
        <strain evidence="2">IBT 15450</strain>
    </source>
</reference>
<gene>
    <name evidence="2" type="ORF">N7460_007007</name>
</gene>
<reference evidence="2" key="1">
    <citation type="journal article" date="2023" name="IMA Fungus">
        <title>Comparative genomic study of the Penicillium genus elucidates a diverse pangenome and 15 lateral gene transfer events.</title>
        <authorList>
            <person name="Petersen C."/>
            <person name="Sorensen T."/>
            <person name="Nielsen M.R."/>
            <person name="Sondergaard T.E."/>
            <person name="Sorensen J.L."/>
            <person name="Fitzpatrick D.A."/>
            <person name="Frisvad J.C."/>
            <person name="Nielsen K.L."/>
        </authorList>
    </citation>
    <scope>NUCLEOTIDE SEQUENCE</scope>
    <source>
        <strain evidence="2">IBT 15450</strain>
    </source>
</reference>
<feature type="transmembrane region" description="Helical" evidence="1">
    <location>
        <begin position="61"/>
        <end position="81"/>
    </location>
</feature>
<dbReference type="EMBL" id="JAQJZL010000005">
    <property type="protein sequence ID" value="KAJ6041617.1"/>
    <property type="molecule type" value="Genomic_DNA"/>
</dbReference>
<feature type="transmembrane region" description="Helical" evidence="1">
    <location>
        <begin position="93"/>
        <end position="114"/>
    </location>
</feature>
<organism evidence="2 3">
    <name type="scientific">Penicillium canescens</name>
    <dbReference type="NCBI Taxonomy" id="5083"/>
    <lineage>
        <taxon>Eukaryota</taxon>
        <taxon>Fungi</taxon>
        <taxon>Dikarya</taxon>
        <taxon>Ascomycota</taxon>
        <taxon>Pezizomycotina</taxon>
        <taxon>Eurotiomycetes</taxon>
        <taxon>Eurotiomycetidae</taxon>
        <taxon>Eurotiales</taxon>
        <taxon>Aspergillaceae</taxon>
        <taxon>Penicillium</taxon>
    </lineage>
</organism>
<name>A0AAD6ICN2_PENCN</name>